<evidence type="ECO:0000313" key="1">
    <source>
        <dbReference type="EMBL" id="MBD3846348.1"/>
    </source>
</evidence>
<evidence type="ECO:0000313" key="2">
    <source>
        <dbReference type="Proteomes" id="UP000619295"/>
    </source>
</evidence>
<gene>
    <name evidence="1" type="ORF">IED13_11625</name>
</gene>
<reference evidence="1" key="1">
    <citation type="submission" date="2020-09" db="EMBL/GenBank/DDBJ databases">
        <title>Bosea spartocytisi sp. nov. a root nodule endophyte of Spartocytisus supranubius in the high mountain ecosystem fo the Teide National Park (Canary Islands, Spain).</title>
        <authorList>
            <person name="Pulido-Suarez L."/>
            <person name="Peix A."/>
            <person name="Igual J.M."/>
            <person name="Socas-Perez N."/>
            <person name="Velazquez E."/>
            <person name="Flores-Felix J.D."/>
            <person name="Leon-Barrios M."/>
        </authorList>
    </citation>
    <scope>NUCLEOTIDE SEQUENCE</scope>
    <source>
        <strain evidence="1">SSUT16</strain>
    </source>
</reference>
<name>A0A927E7T9_9HYPH</name>
<sequence>MAKQVGRPTHGKTDMATNGVLRVWLGFAFASALTMAGSAAEAQQGRAPDWPTEKCNRYRTAYEQALNRQGKSGLSPDFLASHDAFLAANCQARAEVCARSKEEVALANTLTLMAMNRGMSGTFLPFYCRS</sequence>
<keyword evidence="2" id="KW-1185">Reference proteome</keyword>
<protein>
    <submittedName>
        <fullName evidence="1">Uncharacterized protein</fullName>
    </submittedName>
</protein>
<dbReference type="AlphaFoldDB" id="A0A927E7T9"/>
<dbReference type="EMBL" id="JACXWY010000006">
    <property type="protein sequence ID" value="MBD3846348.1"/>
    <property type="molecule type" value="Genomic_DNA"/>
</dbReference>
<proteinExistence type="predicted"/>
<dbReference type="Proteomes" id="UP000619295">
    <property type="component" value="Unassembled WGS sequence"/>
</dbReference>
<comment type="caution">
    <text evidence="1">The sequence shown here is derived from an EMBL/GenBank/DDBJ whole genome shotgun (WGS) entry which is preliminary data.</text>
</comment>
<accession>A0A927E7T9</accession>
<organism evidence="1 2">
    <name type="scientific">Bosea spartocytisi</name>
    <dbReference type="NCBI Taxonomy" id="2773451"/>
    <lineage>
        <taxon>Bacteria</taxon>
        <taxon>Pseudomonadati</taxon>
        <taxon>Pseudomonadota</taxon>
        <taxon>Alphaproteobacteria</taxon>
        <taxon>Hyphomicrobiales</taxon>
        <taxon>Boseaceae</taxon>
        <taxon>Bosea</taxon>
    </lineage>
</organism>